<dbReference type="Proteomes" id="UP000031532">
    <property type="component" value="Unassembled WGS sequence"/>
</dbReference>
<evidence type="ECO:0000313" key="4">
    <source>
        <dbReference type="Proteomes" id="UP000031532"/>
    </source>
</evidence>
<gene>
    <name evidence="3" type="ORF">QH73_0006940</name>
</gene>
<dbReference type="EMBL" id="JTJC03000001">
    <property type="protein sequence ID" value="NHC34397.1"/>
    <property type="molecule type" value="Genomic_DNA"/>
</dbReference>
<dbReference type="RefSeq" id="WP_039715740.1">
    <property type="nucleotide sequence ID" value="NZ_JTJC03000001.1"/>
</dbReference>
<dbReference type="CDD" id="cd18882">
    <property type="entry name" value="NUDIX_Hydrolase"/>
    <property type="match status" value="1"/>
</dbReference>
<dbReference type="Pfam" id="PF00293">
    <property type="entry name" value="NUDIX"/>
    <property type="match status" value="1"/>
</dbReference>
<sequence>MTHQPVRVAIAILYRDDKFLFQLRDDIPNIVYPAHWGFFGGHIDPGETPHEAVIRELQEEITYFPPSISEVGCYSDPKVERHVFHAPLTVDLDQLVLKEGWDMALLTPEQIQHGSCYSAKADRILPLVPAARQIILDFLEVGTLAK</sequence>
<dbReference type="PANTHER" id="PTHR43736:SF1">
    <property type="entry name" value="DIHYDRONEOPTERIN TRIPHOSPHATE DIPHOSPHATASE"/>
    <property type="match status" value="1"/>
</dbReference>
<evidence type="ECO:0000256" key="1">
    <source>
        <dbReference type="ARBA" id="ARBA00005582"/>
    </source>
</evidence>
<name>A0A9X5I4B9_9CYAN</name>
<evidence type="ECO:0000259" key="2">
    <source>
        <dbReference type="PROSITE" id="PS51462"/>
    </source>
</evidence>
<accession>A0A9X5I4B9</accession>
<protein>
    <submittedName>
        <fullName evidence="3">NUDIX domain-containing protein</fullName>
    </submittedName>
</protein>
<dbReference type="PANTHER" id="PTHR43736">
    <property type="entry name" value="ADP-RIBOSE PYROPHOSPHATASE"/>
    <property type="match status" value="1"/>
</dbReference>
<dbReference type="AlphaFoldDB" id="A0A9X5I4B9"/>
<comment type="similarity">
    <text evidence="1">Belongs to the Nudix hydrolase family.</text>
</comment>
<dbReference type="InterPro" id="IPR015797">
    <property type="entry name" value="NUDIX_hydrolase-like_dom_sf"/>
</dbReference>
<keyword evidence="4" id="KW-1185">Reference proteome</keyword>
<dbReference type="InterPro" id="IPR000086">
    <property type="entry name" value="NUDIX_hydrolase_dom"/>
</dbReference>
<evidence type="ECO:0000313" key="3">
    <source>
        <dbReference type="EMBL" id="NHC34397.1"/>
    </source>
</evidence>
<comment type="caution">
    <text evidence="3">The sequence shown here is derived from an EMBL/GenBank/DDBJ whole genome shotgun (WGS) entry which is preliminary data.</text>
</comment>
<dbReference type="SUPFAM" id="SSF55811">
    <property type="entry name" value="Nudix"/>
    <property type="match status" value="1"/>
</dbReference>
<dbReference type="Gene3D" id="3.90.79.10">
    <property type="entry name" value="Nucleoside Triphosphate Pyrophosphohydrolase"/>
    <property type="match status" value="1"/>
</dbReference>
<dbReference type="PROSITE" id="PS51462">
    <property type="entry name" value="NUDIX"/>
    <property type="match status" value="1"/>
</dbReference>
<dbReference type="OrthoDB" id="161692at2"/>
<feature type="domain" description="Nudix hydrolase" evidence="2">
    <location>
        <begin position="1"/>
        <end position="129"/>
    </location>
</feature>
<proteinExistence type="inferred from homology"/>
<organism evidence="3 4">
    <name type="scientific">Scytonema millei VB511283</name>
    <dbReference type="NCBI Taxonomy" id="1245923"/>
    <lineage>
        <taxon>Bacteria</taxon>
        <taxon>Bacillati</taxon>
        <taxon>Cyanobacteriota</taxon>
        <taxon>Cyanophyceae</taxon>
        <taxon>Nostocales</taxon>
        <taxon>Scytonemataceae</taxon>
        <taxon>Scytonema</taxon>
    </lineage>
</organism>
<reference evidence="3 4" key="1">
    <citation type="journal article" date="2015" name="Genome Announc.">
        <title>Draft Genome Sequence of the Terrestrial Cyanobacterium Scytonema millei VB511283, Isolated from Eastern India.</title>
        <authorList>
            <person name="Sen D."/>
            <person name="Chandrababunaidu M.M."/>
            <person name="Singh D."/>
            <person name="Sanghi N."/>
            <person name="Ghorai A."/>
            <person name="Mishra G.P."/>
            <person name="Madduluri M."/>
            <person name="Adhikary S.P."/>
            <person name="Tripathy S."/>
        </authorList>
    </citation>
    <scope>NUCLEOTIDE SEQUENCE [LARGE SCALE GENOMIC DNA]</scope>
    <source>
        <strain evidence="3 4">VB511283</strain>
    </source>
</reference>